<dbReference type="eggNOG" id="COG1629">
    <property type="taxonomic scope" value="Bacteria"/>
</dbReference>
<dbReference type="InterPro" id="IPR008969">
    <property type="entry name" value="CarboxyPept-like_regulatory"/>
</dbReference>
<dbReference type="InterPro" id="IPR039426">
    <property type="entry name" value="TonB-dep_rcpt-like"/>
</dbReference>
<evidence type="ECO:0000313" key="9">
    <source>
        <dbReference type="EMBL" id="ELR69419.1"/>
    </source>
</evidence>
<dbReference type="PATRIC" id="fig|1237149.3.peg.4419"/>
<dbReference type="Proteomes" id="UP000011135">
    <property type="component" value="Unassembled WGS sequence"/>
</dbReference>
<dbReference type="Gene3D" id="2.60.40.1120">
    <property type="entry name" value="Carboxypeptidase-like, regulatory domain"/>
    <property type="match status" value="1"/>
</dbReference>
<keyword evidence="5" id="KW-0732">Signal</keyword>
<dbReference type="GO" id="GO:0044718">
    <property type="term" value="P:siderophore transmembrane transport"/>
    <property type="evidence" value="ECO:0007669"/>
    <property type="project" value="TreeGrafter"/>
</dbReference>
<dbReference type="Pfam" id="PF13715">
    <property type="entry name" value="CarbopepD_reg_2"/>
    <property type="match status" value="1"/>
</dbReference>
<evidence type="ECO:0000256" key="3">
    <source>
        <dbReference type="ARBA" id="ARBA00022452"/>
    </source>
</evidence>
<dbReference type="PANTHER" id="PTHR30069">
    <property type="entry name" value="TONB-DEPENDENT OUTER MEMBRANE RECEPTOR"/>
    <property type="match status" value="1"/>
</dbReference>
<dbReference type="InterPro" id="IPR012910">
    <property type="entry name" value="Plug_dom"/>
</dbReference>
<evidence type="ECO:0000259" key="8">
    <source>
        <dbReference type="Pfam" id="PF07715"/>
    </source>
</evidence>
<evidence type="ECO:0000256" key="4">
    <source>
        <dbReference type="ARBA" id="ARBA00022692"/>
    </source>
</evidence>
<evidence type="ECO:0000256" key="1">
    <source>
        <dbReference type="ARBA" id="ARBA00004571"/>
    </source>
</evidence>
<keyword evidence="9" id="KW-0675">Receptor</keyword>
<feature type="domain" description="TonB-dependent receptor plug" evidence="8">
    <location>
        <begin position="139"/>
        <end position="235"/>
    </location>
</feature>
<evidence type="ECO:0000256" key="7">
    <source>
        <dbReference type="ARBA" id="ARBA00023237"/>
    </source>
</evidence>
<dbReference type="GO" id="GO:0009279">
    <property type="term" value="C:cell outer membrane"/>
    <property type="evidence" value="ECO:0007669"/>
    <property type="project" value="UniProtKB-SubCell"/>
</dbReference>
<keyword evidence="3" id="KW-1134">Transmembrane beta strand</keyword>
<dbReference type="RefSeq" id="WP_009582105.1">
    <property type="nucleotide sequence ID" value="NZ_AMZN01000072.1"/>
</dbReference>
<dbReference type="OrthoDB" id="1111684at2"/>
<comment type="caution">
    <text evidence="9">The sequence shown here is derived from an EMBL/GenBank/DDBJ whole genome shotgun (WGS) entry which is preliminary data.</text>
</comment>
<dbReference type="STRING" id="1237149.C900_04951"/>
<dbReference type="SUPFAM" id="SSF49464">
    <property type="entry name" value="Carboxypeptidase regulatory domain-like"/>
    <property type="match status" value="1"/>
</dbReference>
<dbReference type="EMBL" id="AMZN01000072">
    <property type="protein sequence ID" value="ELR69419.1"/>
    <property type="molecule type" value="Genomic_DNA"/>
</dbReference>
<dbReference type="SUPFAM" id="SSF56935">
    <property type="entry name" value="Porins"/>
    <property type="match status" value="1"/>
</dbReference>
<gene>
    <name evidence="9" type="ORF">C900_04951</name>
</gene>
<protein>
    <submittedName>
        <fullName evidence="9">TonB-dependent receptor</fullName>
    </submittedName>
</protein>
<keyword evidence="7" id="KW-0998">Cell outer membrane</keyword>
<keyword evidence="6" id="KW-0472">Membrane</keyword>
<dbReference type="PANTHER" id="PTHR30069:SF29">
    <property type="entry name" value="HEMOGLOBIN AND HEMOGLOBIN-HAPTOGLOBIN-BINDING PROTEIN 1-RELATED"/>
    <property type="match status" value="1"/>
</dbReference>
<dbReference type="InterPro" id="IPR037066">
    <property type="entry name" value="Plug_dom_sf"/>
</dbReference>
<evidence type="ECO:0000256" key="5">
    <source>
        <dbReference type="ARBA" id="ARBA00022729"/>
    </source>
</evidence>
<evidence type="ECO:0000313" key="10">
    <source>
        <dbReference type="Proteomes" id="UP000011135"/>
    </source>
</evidence>
<accession>L8JPH6</accession>
<comment type="subcellular location">
    <subcellularLocation>
        <location evidence="1">Cell outer membrane</location>
        <topology evidence="1">Multi-pass membrane protein</topology>
    </subcellularLocation>
</comment>
<dbReference type="Gene3D" id="2.170.130.10">
    <property type="entry name" value="TonB-dependent receptor, plug domain"/>
    <property type="match status" value="1"/>
</dbReference>
<dbReference type="AlphaFoldDB" id="L8JPH6"/>
<name>L8JPH6_9BACT</name>
<organism evidence="9 10">
    <name type="scientific">Fulvivirga imtechensis AK7</name>
    <dbReference type="NCBI Taxonomy" id="1237149"/>
    <lineage>
        <taxon>Bacteria</taxon>
        <taxon>Pseudomonadati</taxon>
        <taxon>Bacteroidota</taxon>
        <taxon>Cytophagia</taxon>
        <taxon>Cytophagales</taxon>
        <taxon>Fulvivirgaceae</taxon>
        <taxon>Fulvivirga</taxon>
    </lineage>
</organism>
<evidence type="ECO:0000256" key="2">
    <source>
        <dbReference type="ARBA" id="ARBA00022448"/>
    </source>
</evidence>
<sequence length="797" mass="89524">MRFTYIFFIAQLLFANLIFAQDIITIGNRKTGDTHTLKGKVVDVDSRELLVGVNIVVDETKKGVITDINGSFELELDFGRIYSLHISYIGYEKSVVPVLIKGNGSIKVELRSSSLELNEVVVSGEAADVNVKSTDLGRSVLTLETIKELPKIGGETDIFKTITLLPGVSSVGEASSGLNVRGGNFDQNLVLFAEIPLYNPSHMFGFFSGINSDVISDLTIYKGTIPAKFGGRSSAVVKIDQSPGSFTKWRGTATAGIISSKLKVDGPVVPEKLSISVAGRVSYVNWLLNTVKNADFRNSSTSFYDVNAGLTYSPGNSDVIKYAFYRSFDEFNLASDTVNQWINMGQSLSWSHSFSDKLMSEMVVFDSRYNFSINNNTGASKFDLSSEIIDRSVKLNFDYKIEDTNLLNIGAQTTYRSIDPGEIRPVGESNINYKKIMDEQAIEAAVHFSHDIQIGRFLGLTYGVRYNVYKYLGERAVNEYDPLLPRSEESIISNEYFNKGDVIYDYDDFLPRLGLRISFNETTSLKLGYSEMNQFIQVITNTASISPVNIWKLSDGFTGVQEVSQYSVGLFKNLFDNSIETSIEAYYKDIDNVIDYKDGADLLLNDNLETELLIGEGEAYGIEFYLKRNKGKVRGWVSYTYSRSLRKVEGAYEQTRINNGKWFPSNFDKPHDFTAVCNYMPNPFLTLSTIFTYSTGRPVTLPSAKFEYMDQQLAYFDSRNGSRIPDYHRLDLSITFKSRSTKKVFNGEWNFTVYNVYGRQNAYSVFFDDRPGSPPQAYKLSVLNAPFPSLSYTLNFN</sequence>
<reference evidence="9 10" key="1">
    <citation type="submission" date="2012-12" db="EMBL/GenBank/DDBJ databases">
        <title>Genome assembly of Fulvivirga imtechensis AK7.</title>
        <authorList>
            <person name="Nupur N."/>
            <person name="Khatri I."/>
            <person name="Kumar R."/>
            <person name="Subramanian S."/>
            <person name="Pinnaka A."/>
        </authorList>
    </citation>
    <scope>NUCLEOTIDE SEQUENCE [LARGE SCALE GENOMIC DNA]</scope>
    <source>
        <strain evidence="9 10">AK7</strain>
    </source>
</reference>
<dbReference type="InterPro" id="IPR036942">
    <property type="entry name" value="Beta-barrel_TonB_sf"/>
</dbReference>
<evidence type="ECO:0000256" key="6">
    <source>
        <dbReference type="ARBA" id="ARBA00023136"/>
    </source>
</evidence>
<proteinExistence type="predicted"/>
<keyword evidence="4" id="KW-0812">Transmembrane</keyword>
<dbReference type="Pfam" id="PF07715">
    <property type="entry name" value="Plug"/>
    <property type="match status" value="1"/>
</dbReference>
<dbReference type="Gene3D" id="2.40.170.20">
    <property type="entry name" value="TonB-dependent receptor, beta-barrel domain"/>
    <property type="match status" value="1"/>
</dbReference>
<keyword evidence="2" id="KW-0813">Transport</keyword>
<keyword evidence="10" id="KW-1185">Reference proteome</keyword>
<dbReference type="GO" id="GO:0015344">
    <property type="term" value="F:siderophore uptake transmembrane transporter activity"/>
    <property type="evidence" value="ECO:0007669"/>
    <property type="project" value="TreeGrafter"/>
</dbReference>